<dbReference type="Proteomes" id="UP000298180">
    <property type="component" value="Unassembled WGS sequence"/>
</dbReference>
<evidence type="ECO:0000256" key="2">
    <source>
        <dbReference type="ARBA" id="ARBA00022840"/>
    </source>
</evidence>
<dbReference type="PANTHER" id="PTHR39206">
    <property type="entry name" value="SLL8004 PROTEIN"/>
    <property type="match status" value="1"/>
</dbReference>
<dbReference type="Gene3D" id="3.40.50.300">
    <property type="entry name" value="P-loop containing nucleotide triphosphate hydrolases"/>
    <property type="match status" value="1"/>
</dbReference>
<keyword evidence="1" id="KW-0547">Nucleotide-binding</keyword>
<name>A0A4Z0C4Z2_9BURK</name>
<organism evidence="4 5">
    <name type="scientific">Ramlibacter henchirensis</name>
    <dbReference type="NCBI Taxonomy" id="204072"/>
    <lineage>
        <taxon>Bacteria</taxon>
        <taxon>Pseudomonadati</taxon>
        <taxon>Pseudomonadota</taxon>
        <taxon>Betaproteobacteria</taxon>
        <taxon>Burkholderiales</taxon>
        <taxon>Comamonadaceae</taxon>
        <taxon>Ramlibacter</taxon>
    </lineage>
</organism>
<evidence type="ECO:0000313" key="5">
    <source>
        <dbReference type="Proteomes" id="UP000298180"/>
    </source>
</evidence>
<dbReference type="GO" id="GO:0016301">
    <property type="term" value="F:kinase activity"/>
    <property type="evidence" value="ECO:0007669"/>
    <property type="project" value="InterPro"/>
</dbReference>
<sequence>MPVLHLIAGPHGAGKTALYRYLIAPRYPALPFIDVQAYCEAHLHDVEDPQARLAAAREWGDAQWQDLLRQHASFVTETAFSHPSRVALIAQARTLGFEVVLYAIASDEPRKLLQRVNQRVREGGHPVPSHKLLSRYTRCLHNLRHAVFMADLSLLIDGCDAEEGGPRLIATVMANQMQLHTVQRPRWVEKVLGFAEG</sequence>
<accession>A0A4Z0C4Z2</accession>
<gene>
    <name evidence="4" type="ORF">EZ313_09340</name>
</gene>
<keyword evidence="5" id="KW-1185">Reference proteome</keyword>
<dbReference type="OrthoDB" id="9791543at2"/>
<dbReference type="GO" id="GO:0005524">
    <property type="term" value="F:ATP binding"/>
    <property type="evidence" value="ECO:0007669"/>
    <property type="project" value="UniProtKB-KW"/>
</dbReference>
<comment type="caution">
    <text evidence="4">The sequence shown here is derived from an EMBL/GenBank/DDBJ whole genome shotgun (WGS) entry which is preliminary data.</text>
</comment>
<reference evidence="4 5" key="1">
    <citation type="submission" date="2019-03" db="EMBL/GenBank/DDBJ databases">
        <title>Ramlibacter henchirensis DSM 14656, whole genome shotgun sequence.</title>
        <authorList>
            <person name="Zhang X."/>
            <person name="Feng G."/>
            <person name="Zhu H."/>
        </authorList>
    </citation>
    <scope>NUCLEOTIDE SEQUENCE [LARGE SCALE GENOMIC DNA]</scope>
    <source>
        <strain evidence="4 5">DSM 14656</strain>
    </source>
</reference>
<dbReference type="SUPFAM" id="SSF52540">
    <property type="entry name" value="P-loop containing nucleoside triphosphate hydrolases"/>
    <property type="match status" value="1"/>
</dbReference>
<dbReference type="InterPro" id="IPR010488">
    <property type="entry name" value="Zeta_toxin_domain"/>
</dbReference>
<evidence type="ECO:0000259" key="3">
    <source>
        <dbReference type="Pfam" id="PF06414"/>
    </source>
</evidence>
<proteinExistence type="predicted"/>
<dbReference type="Pfam" id="PF06414">
    <property type="entry name" value="Zeta_toxin"/>
    <property type="match status" value="1"/>
</dbReference>
<dbReference type="RefSeq" id="WP_135262894.1">
    <property type="nucleotide sequence ID" value="NZ_SMLM01000001.1"/>
</dbReference>
<dbReference type="InterPro" id="IPR027417">
    <property type="entry name" value="P-loop_NTPase"/>
</dbReference>
<protein>
    <recommendedName>
        <fullName evidence="3">Zeta toxin domain-containing protein</fullName>
    </recommendedName>
</protein>
<dbReference type="PANTHER" id="PTHR39206:SF1">
    <property type="entry name" value="SLL8004 PROTEIN"/>
    <property type="match status" value="1"/>
</dbReference>
<dbReference type="AlphaFoldDB" id="A0A4Z0C4Z2"/>
<feature type="domain" description="Zeta toxin" evidence="3">
    <location>
        <begin position="2"/>
        <end position="144"/>
    </location>
</feature>
<evidence type="ECO:0000256" key="1">
    <source>
        <dbReference type="ARBA" id="ARBA00022741"/>
    </source>
</evidence>
<evidence type="ECO:0000313" key="4">
    <source>
        <dbReference type="EMBL" id="TFZ06807.1"/>
    </source>
</evidence>
<dbReference type="EMBL" id="SMLM01000001">
    <property type="protein sequence ID" value="TFZ06807.1"/>
    <property type="molecule type" value="Genomic_DNA"/>
</dbReference>
<keyword evidence="2" id="KW-0067">ATP-binding</keyword>